<protein>
    <recommendedName>
        <fullName evidence="1">Cytochrome c-type biogenesis protein CcmF C-terminal domain-containing protein</fullName>
    </recommendedName>
</protein>
<reference evidence="2" key="1">
    <citation type="submission" date="2018-12" db="EMBL/GenBank/DDBJ databases">
        <authorList>
            <person name="Jadhav K."/>
            <person name="Kushwaha B."/>
            <person name="Jadhav I."/>
        </authorList>
    </citation>
    <scope>NUCLEOTIDE SEQUENCE [LARGE SCALE GENOMIC DNA]</scope>
    <source>
        <strain evidence="2">SBS 10</strain>
    </source>
</reference>
<evidence type="ECO:0000313" key="2">
    <source>
        <dbReference type="EMBL" id="RUA21963.1"/>
    </source>
</evidence>
<dbReference type="EMBL" id="RXHI01000028">
    <property type="protein sequence ID" value="RUA21963.1"/>
    <property type="molecule type" value="Genomic_DNA"/>
</dbReference>
<feature type="domain" description="Cytochrome c-type biogenesis protein CcmF C-terminal" evidence="1">
    <location>
        <begin position="9"/>
        <end position="126"/>
    </location>
</feature>
<organism evidence="2">
    <name type="scientific">Billgrantia gudaonensis</name>
    <dbReference type="NCBI Taxonomy" id="376427"/>
    <lineage>
        <taxon>Bacteria</taxon>
        <taxon>Pseudomonadati</taxon>
        <taxon>Pseudomonadota</taxon>
        <taxon>Gammaproteobacteria</taxon>
        <taxon>Oceanospirillales</taxon>
        <taxon>Halomonadaceae</taxon>
        <taxon>Billgrantia</taxon>
    </lineage>
</organism>
<gene>
    <name evidence="2" type="ORF">DSL92_08555</name>
</gene>
<sequence length="184" mass="19498">MAGVRRVRNVWVALGLVTALWIVPAAGARPVRQDAMHPLGWPVLLSLAHWGMVLGHLPGGDHRVGVAVVSNFAIERNVRMAPGDSVSVAGYTFTMKELTSRRGPNYIGDGAEFEVRRGDSRRSFTHESRKAHLHRSWYADEPGGTASGASVTFLPGHGRGPATAAGPCVCSTSPSCAGCGWGLC</sequence>
<evidence type="ECO:0000259" key="1">
    <source>
        <dbReference type="Pfam" id="PF16327"/>
    </source>
</evidence>
<dbReference type="InterPro" id="IPR032523">
    <property type="entry name" value="CcmF_C"/>
</dbReference>
<proteinExistence type="predicted"/>
<dbReference type="Pfam" id="PF16327">
    <property type="entry name" value="CcmF_C"/>
    <property type="match status" value="1"/>
</dbReference>
<name>A0A3S0QFH1_9GAMM</name>
<accession>A0A3S0QFH1</accession>
<dbReference type="AlphaFoldDB" id="A0A3S0QFH1"/>
<comment type="caution">
    <text evidence="2">The sequence shown here is derived from an EMBL/GenBank/DDBJ whole genome shotgun (WGS) entry which is preliminary data.</text>
</comment>